<keyword evidence="3" id="KW-1185">Reference proteome</keyword>
<dbReference type="InParanoid" id="D0N531"/>
<protein>
    <submittedName>
        <fullName evidence="2">Uncharacterized protein</fullName>
    </submittedName>
</protein>
<dbReference type="EMBL" id="DS028125">
    <property type="protein sequence ID" value="EEY69989.1"/>
    <property type="molecule type" value="Genomic_DNA"/>
</dbReference>
<gene>
    <name evidence="2" type="ORF">PITG_06541</name>
</gene>
<dbReference type="AlphaFoldDB" id="D0N531"/>
<dbReference type="GeneID" id="9471819"/>
<dbReference type="eggNOG" id="ENOG502RGTC">
    <property type="taxonomic scope" value="Eukaryota"/>
</dbReference>
<evidence type="ECO:0000256" key="1">
    <source>
        <dbReference type="SAM" id="MobiDB-lite"/>
    </source>
</evidence>
<dbReference type="Proteomes" id="UP000006643">
    <property type="component" value="Unassembled WGS sequence"/>
</dbReference>
<reference evidence="3" key="1">
    <citation type="journal article" date="2009" name="Nature">
        <title>Genome sequence and analysis of the Irish potato famine pathogen Phytophthora infestans.</title>
        <authorList>
            <consortium name="The Broad Institute Genome Sequencing Platform"/>
            <person name="Haas B.J."/>
            <person name="Kamoun S."/>
            <person name="Zody M.C."/>
            <person name="Jiang R.H."/>
            <person name="Handsaker R.E."/>
            <person name="Cano L.M."/>
            <person name="Grabherr M."/>
            <person name="Kodira C.D."/>
            <person name="Raffaele S."/>
            <person name="Torto-Alalibo T."/>
            <person name="Bozkurt T.O."/>
            <person name="Ah-Fong A.M."/>
            <person name="Alvarado L."/>
            <person name="Anderson V.L."/>
            <person name="Armstrong M.R."/>
            <person name="Avrova A."/>
            <person name="Baxter L."/>
            <person name="Beynon J."/>
            <person name="Boevink P.C."/>
            <person name="Bollmann S.R."/>
            <person name="Bos J.I."/>
            <person name="Bulone V."/>
            <person name="Cai G."/>
            <person name="Cakir C."/>
            <person name="Carrington J.C."/>
            <person name="Chawner M."/>
            <person name="Conti L."/>
            <person name="Costanzo S."/>
            <person name="Ewan R."/>
            <person name="Fahlgren N."/>
            <person name="Fischbach M.A."/>
            <person name="Fugelstad J."/>
            <person name="Gilroy E.M."/>
            <person name="Gnerre S."/>
            <person name="Green P.J."/>
            <person name="Grenville-Briggs L.J."/>
            <person name="Griffith J."/>
            <person name="Grunwald N.J."/>
            <person name="Horn K."/>
            <person name="Horner N.R."/>
            <person name="Hu C.H."/>
            <person name="Huitema E."/>
            <person name="Jeong D.H."/>
            <person name="Jones A.M."/>
            <person name="Jones J.D."/>
            <person name="Jones R.W."/>
            <person name="Karlsson E.K."/>
            <person name="Kunjeti S.G."/>
            <person name="Lamour K."/>
            <person name="Liu Z."/>
            <person name="Ma L."/>
            <person name="Maclean D."/>
            <person name="Chibucos M.C."/>
            <person name="McDonald H."/>
            <person name="McWalters J."/>
            <person name="Meijer H.J."/>
            <person name="Morgan W."/>
            <person name="Morris P.F."/>
            <person name="Munro C.A."/>
            <person name="O'Neill K."/>
            <person name="Ospina-Giraldo M."/>
            <person name="Pinzon A."/>
            <person name="Pritchard L."/>
            <person name="Ramsahoye B."/>
            <person name="Ren Q."/>
            <person name="Restrepo S."/>
            <person name="Roy S."/>
            <person name="Sadanandom A."/>
            <person name="Savidor A."/>
            <person name="Schornack S."/>
            <person name="Schwartz D.C."/>
            <person name="Schumann U.D."/>
            <person name="Schwessinger B."/>
            <person name="Seyer L."/>
            <person name="Sharpe T."/>
            <person name="Silvar C."/>
            <person name="Song J."/>
            <person name="Studholme D.J."/>
            <person name="Sykes S."/>
            <person name="Thines M."/>
            <person name="van de Vondervoort P.J."/>
            <person name="Phuntumart V."/>
            <person name="Wawra S."/>
            <person name="Weide R."/>
            <person name="Win J."/>
            <person name="Young C."/>
            <person name="Zhou S."/>
            <person name="Fry W."/>
            <person name="Meyers B.C."/>
            <person name="van West P."/>
            <person name="Ristaino J."/>
            <person name="Govers F."/>
            <person name="Birch P.R."/>
            <person name="Whisson S.C."/>
            <person name="Judelson H.S."/>
            <person name="Nusbaum C."/>
        </authorList>
    </citation>
    <scope>NUCLEOTIDE SEQUENCE [LARGE SCALE GENOMIC DNA]</scope>
    <source>
        <strain evidence="3">T30-4</strain>
    </source>
</reference>
<dbReference type="OrthoDB" id="128524at2759"/>
<proteinExistence type="predicted"/>
<dbReference type="KEGG" id="pif:PITG_06541"/>
<dbReference type="HOGENOM" id="CLU_2377354_0_0_1"/>
<feature type="region of interest" description="Disordered" evidence="1">
    <location>
        <begin position="1"/>
        <end position="95"/>
    </location>
</feature>
<organism evidence="2 3">
    <name type="scientific">Phytophthora infestans (strain T30-4)</name>
    <name type="common">Potato late blight agent</name>
    <dbReference type="NCBI Taxonomy" id="403677"/>
    <lineage>
        <taxon>Eukaryota</taxon>
        <taxon>Sar</taxon>
        <taxon>Stramenopiles</taxon>
        <taxon>Oomycota</taxon>
        <taxon>Peronosporomycetes</taxon>
        <taxon>Peronosporales</taxon>
        <taxon>Peronosporaceae</taxon>
        <taxon>Phytophthora</taxon>
    </lineage>
</organism>
<sequence>MQLAMKRKYFAERIRQNKRDNGAKRPHPRCGRDIQSRAAGIGGENRKCREAGSEAEDGQESDSGEEDAPDDDGEIMYSDGDGVHSGGEDQEHDEE</sequence>
<name>D0N531_PHYIT</name>
<evidence type="ECO:0000313" key="3">
    <source>
        <dbReference type="Proteomes" id="UP000006643"/>
    </source>
</evidence>
<feature type="compositionally biased region" description="Basic and acidic residues" evidence="1">
    <location>
        <begin position="9"/>
        <end position="23"/>
    </location>
</feature>
<accession>D0N531</accession>
<dbReference type="RefSeq" id="XP_002998636.1">
    <property type="nucleotide sequence ID" value="XM_002998590.1"/>
</dbReference>
<evidence type="ECO:0000313" key="2">
    <source>
        <dbReference type="EMBL" id="EEY69989.1"/>
    </source>
</evidence>
<feature type="compositionally biased region" description="Acidic residues" evidence="1">
    <location>
        <begin position="53"/>
        <end position="74"/>
    </location>
</feature>
<dbReference type="VEuPathDB" id="FungiDB:PITG_06541"/>